<keyword evidence="2" id="KW-1185">Reference proteome</keyword>
<name>A0A453LD28_AEGTS</name>
<sequence>MRSIPAPPISVSLVSSVTEDGWQSASFVLRKGEFLLKNHMHLTDHINLLLRFPHTSGCLKNAGLSSEVLQWLVLPGMGRRL</sequence>
<evidence type="ECO:0000313" key="2">
    <source>
        <dbReference type="Proteomes" id="UP000015105"/>
    </source>
</evidence>
<reference evidence="2" key="1">
    <citation type="journal article" date="2014" name="Science">
        <title>Ancient hybridizations among the ancestral genomes of bread wheat.</title>
        <authorList>
            <consortium name="International Wheat Genome Sequencing Consortium,"/>
            <person name="Marcussen T."/>
            <person name="Sandve S.R."/>
            <person name="Heier L."/>
            <person name="Spannagl M."/>
            <person name="Pfeifer M."/>
            <person name="Jakobsen K.S."/>
            <person name="Wulff B.B."/>
            <person name="Steuernagel B."/>
            <person name="Mayer K.F."/>
            <person name="Olsen O.A."/>
        </authorList>
    </citation>
    <scope>NUCLEOTIDE SEQUENCE [LARGE SCALE GENOMIC DNA]</scope>
    <source>
        <strain evidence="2">cv. AL8/78</strain>
    </source>
</reference>
<protein>
    <submittedName>
        <fullName evidence="1">Uncharacterized protein</fullName>
    </submittedName>
</protein>
<reference evidence="1" key="5">
    <citation type="journal article" date="2021" name="G3 (Bethesda)">
        <title>Aegilops tauschii genome assembly Aet v5.0 features greater sequence contiguity and improved annotation.</title>
        <authorList>
            <person name="Wang L."/>
            <person name="Zhu T."/>
            <person name="Rodriguez J.C."/>
            <person name="Deal K.R."/>
            <person name="Dubcovsky J."/>
            <person name="McGuire P.E."/>
            <person name="Lux T."/>
            <person name="Spannagl M."/>
            <person name="Mayer K.F.X."/>
            <person name="Baldrich P."/>
            <person name="Meyers B.C."/>
            <person name="Huo N."/>
            <person name="Gu Y.Q."/>
            <person name="Zhou H."/>
            <person name="Devos K.M."/>
            <person name="Bennetzen J.L."/>
            <person name="Unver T."/>
            <person name="Budak H."/>
            <person name="Gulick P.J."/>
            <person name="Galiba G."/>
            <person name="Kalapos B."/>
            <person name="Nelson D.R."/>
            <person name="Li P."/>
            <person name="You F.M."/>
            <person name="Luo M.C."/>
            <person name="Dvorak J."/>
        </authorList>
    </citation>
    <scope>NUCLEOTIDE SEQUENCE [LARGE SCALE GENOMIC DNA]</scope>
    <source>
        <strain evidence="1">cv. AL8/78</strain>
    </source>
</reference>
<proteinExistence type="predicted"/>
<evidence type="ECO:0000313" key="1">
    <source>
        <dbReference type="EnsemblPlants" id="AET5Gv20718200.5"/>
    </source>
</evidence>
<dbReference type="EnsemblPlants" id="AET5Gv20718200.6">
    <property type="protein sequence ID" value="AET5Gv20718200.6"/>
    <property type="gene ID" value="AET5Gv20718200"/>
</dbReference>
<organism evidence="1 2">
    <name type="scientific">Aegilops tauschii subsp. strangulata</name>
    <name type="common">Goatgrass</name>
    <dbReference type="NCBI Taxonomy" id="200361"/>
    <lineage>
        <taxon>Eukaryota</taxon>
        <taxon>Viridiplantae</taxon>
        <taxon>Streptophyta</taxon>
        <taxon>Embryophyta</taxon>
        <taxon>Tracheophyta</taxon>
        <taxon>Spermatophyta</taxon>
        <taxon>Magnoliopsida</taxon>
        <taxon>Liliopsida</taxon>
        <taxon>Poales</taxon>
        <taxon>Poaceae</taxon>
        <taxon>BOP clade</taxon>
        <taxon>Pooideae</taxon>
        <taxon>Triticodae</taxon>
        <taxon>Triticeae</taxon>
        <taxon>Triticinae</taxon>
        <taxon>Aegilops</taxon>
    </lineage>
</organism>
<accession>A0A453LD28</accession>
<dbReference type="AlphaFoldDB" id="A0A453LD28"/>
<reference evidence="1" key="3">
    <citation type="journal article" date="2017" name="Nature">
        <title>Genome sequence of the progenitor of the wheat D genome Aegilops tauschii.</title>
        <authorList>
            <person name="Luo M.C."/>
            <person name="Gu Y.Q."/>
            <person name="Puiu D."/>
            <person name="Wang H."/>
            <person name="Twardziok S.O."/>
            <person name="Deal K.R."/>
            <person name="Huo N."/>
            <person name="Zhu T."/>
            <person name="Wang L."/>
            <person name="Wang Y."/>
            <person name="McGuire P.E."/>
            <person name="Liu S."/>
            <person name="Long H."/>
            <person name="Ramasamy R.K."/>
            <person name="Rodriguez J.C."/>
            <person name="Van S.L."/>
            <person name="Yuan L."/>
            <person name="Wang Z."/>
            <person name="Xia Z."/>
            <person name="Xiao L."/>
            <person name="Anderson O.D."/>
            <person name="Ouyang S."/>
            <person name="Liang Y."/>
            <person name="Zimin A.V."/>
            <person name="Pertea G."/>
            <person name="Qi P."/>
            <person name="Bennetzen J.L."/>
            <person name="Dai X."/>
            <person name="Dawson M.W."/>
            <person name="Muller H.G."/>
            <person name="Kugler K."/>
            <person name="Rivarola-Duarte L."/>
            <person name="Spannagl M."/>
            <person name="Mayer K.F.X."/>
            <person name="Lu F.H."/>
            <person name="Bevan M.W."/>
            <person name="Leroy P."/>
            <person name="Li P."/>
            <person name="You F.M."/>
            <person name="Sun Q."/>
            <person name="Liu Z."/>
            <person name="Lyons E."/>
            <person name="Wicker T."/>
            <person name="Salzberg S.L."/>
            <person name="Devos K.M."/>
            <person name="Dvorak J."/>
        </authorList>
    </citation>
    <scope>NUCLEOTIDE SEQUENCE [LARGE SCALE GENOMIC DNA]</scope>
    <source>
        <strain evidence="1">cv. AL8/78</strain>
    </source>
</reference>
<dbReference type="Gramene" id="AET5Gv20718200.6">
    <property type="protein sequence ID" value="AET5Gv20718200.6"/>
    <property type="gene ID" value="AET5Gv20718200"/>
</dbReference>
<dbReference type="Proteomes" id="UP000015105">
    <property type="component" value="Chromosome 5D"/>
</dbReference>
<dbReference type="EnsemblPlants" id="AET5Gv20718200.5">
    <property type="protein sequence ID" value="AET5Gv20718200.5"/>
    <property type="gene ID" value="AET5Gv20718200"/>
</dbReference>
<reference evidence="1" key="4">
    <citation type="submission" date="2019-03" db="UniProtKB">
        <authorList>
            <consortium name="EnsemblPlants"/>
        </authorList>
    </citation>
    <scope>IDENTIFICATION</scope>
</reference>
<dbReference type="Gramene" id="AET5Gv20718200.5">
    <property type="protein sequence ID" value="AET5Gv20718200.5"/>
    <property type="gene ID" value="AET5Gv20718200"/>
</dbReference>
<reference evidence="2" key="2">
    <citation type="journal article" date="2017" name="Nat. Plants">
        <title>The Aegilops tauschii genome reveals multiple impacts of transposons.</title>
        <authorList>
            <person name="Zhao G."/>
            <person name="Zou C."/>
            <person name="Li K."/>
            <person name="Wang K."/>
            <person name="Li T."/>
            <person name="Gao L."/>
            <person name="Zhang X."/>
            <person name="Wang H."/>
            <person name="Yang Z."/>
            <person name="Liu X."/>
            <person name="Jiang W."/>
            <person name="Mao L."/>
            <person name="Kong X."/>
            <person name="Jiao Y."/>
            <person name="Jia J."/>
        </authorList>
    </citation>
    <scope>NUCLEOTIDE SEQUENCE [LARGE SCALE GENOMIC DNA]</scope>
    <source>
        <strain evidence="2">cv. AL8/78</strain>
    </source>
</reference>